<evidence type="ECO:0000256" key="1">
    <source>
        <dbReference type="ARBA" id="ARBA00004604"/>
    </source>
</evidence>
<feature type="region of interest" description="Disordered" evidence="3">
    <location>
        <begin position="64"/>
        <end position="103"/>
    </location>
</feature>
<dbReference type="EMBL" id="JAQQWE010000010">
    <property type="protein sequence ID" value="KAK7938081.1"/>
    <property type="molecule type" value="Genomic_DNA"/>
</dbReference>
<feature type="domain" description="Fcf2 pre-rRNA processing C-terminal" evidence="4">
    <location>
        <begin position="91"/>
        <end position="184"/>
    </location>
</feature>
<dbReference type="PANTHER" id="PTHR21686:SF12">
    <property type="entry name" value="DEOXYNUCLEOTIDYLTRANSFERASE TERMINAL-INTERACTING PROTEIN 2"/>
    <property type="match status" value="1"/>
</dbReference>
<evidence type="ECO:0000313" key="5">
    <source>
        <dbReference type="EMBL" id="KAK7938081.1"/>
    </source>
</evidence>
<evidence type="ECO:0000259" key="4">
    <source>
        <dbReference type="Pfam" id="PF08698"/>
    </source>
</evidence>
<dbReference type="InterPro" id="IPR039883">
    <property type="entry name" value="Fcf2/DNTTIP2"/>
</dbReference>
<comment type="caution">
    <text evidence="5">The sequence shown here is derived from an EMBL/GenBank/DDBJ whole genome shotgun (WGS) entry which is preliminary data.</text>
</comment>
<evidence type="ECO:0000313" key="6">
    <source>
        <dbReference type="Proteomes" id="UP001391051"/>
    </source>
</evidence>
<dbReference type="Pfam" id="PF08698">
    <property type="entry name" value="Fcf2"/>
    <property type="match status" value="1"/>
</dbReference>
<sequence>MAETAASLTEDQIEQLLQEAEARLAAKASAQNATSLTKPAKLDVAKPLSSTQLAKAAPAAEEAVAKEPIPSSELALNIPPPRVPKKDRATKTDAGASWYNLPRTDLTPQLKRDLQLLKMRDVLDSKRHYKKDNSRGIPEYSHVGTMIEGRTEYFTNRVTKKDKKRTLLESVMDQENSTKRFKSKYGQIQEAKTSGKKGHYKKMMQKRYGSKK</sequence>
<feature type="region of interest" description="Disordered" evidence="3">
    <location>
        <begin position="178"/>
        <end position="212"/>
    </location>
</feature>
<dbReference type="Proteomes" id="UP001391051">
    <property type="component" value="Unassembled WGS sequence"/>
</dbReference>
<protein>
    <submittedName>
        <fullName evidence="5">Fcf2-domain-containing protein</fullName>
    </submittedName>
</protein>
<organism evidence="5 6">
    <name type="scientific">Apiospora aurea</name>
    <dbReference type="NCBI Taxonomy" id="335848"/>
    <lineage>
        <taxon>Eukaryota</taxon>
        <taxon>Fungi</taxon>
        <taxon>Dikarya</taxon>
        <taxon>Ascomycota</taxon>
        <taxon>Pezizomycotina</taxon>
        <taxon>Sordariomycetes</taxon>
        <taxon>Xylariomycetidae</taxon>
        <taxon>Amphisphaeriales</taxon>
        <taxon>Apiosporaceae</taxon>
        <taxon>Apiospora</taxon>
    </lineage>
</organism>
<reference evidence="5 6" key="1">
    <citation type="submission" date="2023-01" db="EMBL/GenBank/DDBJ databases">
        <title>Analysis of 21 Apiospora genomes using comparative genomics revels a genus with tremendous synthesis potential of carbohydrate active enzymes and secondary metabolites.</title>
        <authorList>
            <person name="Sorensen T."/>
        </authorList>
    </citation>
    <scope>NUCLEOTIDE SEQUENCE [LARGE SCALE GENOMIC DNA]</scope>
    <source>
        <strain evidence="5 6">CBS 24483</strain>
    </source>
</reference>
<dbReference type="InterPro" id="IPR014810">
    <property type="entry name" value="Fcf2_C"/>
</dbReference>
<proteinExistence type="predicted"/>
<dbReference type="PANTHER" id="PTHR21686">
    <property type="entry name" value="DEOXYNUCLEOTIDYLTRANSFERASE TERMINAL-INTERACTING PROTEIN 2"/>
    <property type="match status" value="1"/>
</dbReference>
<keyword evidence="6" id="KW-1185">Reference proteome</keyword>
<feature type="compositionally biased region" description="Basic residues" evidence="3">
    <location>
        <begin position="194"/>
        <end position="212"/>
    </location>
</feature>
<comment type="subcellular location">
    <subcellularLocation>
        <location evidence="1">Nucleus</location>
        <location evidence="1">Nucleolus</location>
    </subcellularLocation>
</comment>
<accession>A0ABR1PUG5</accession>
<name>A0ABR1PUG5_9PEZI</name>
<dbReference type="RefSeq" id="XP_066693409.1">
    <property type="nucleotide sequence ID" value="XM_066851171.1"/>
</dbReference>
<evidence type="ECO:0000256" key="2">
    <source>
        <dbReference type="ARBA" id="ARBA00023242"/>
    </source>
</evidence>
<dbReference type="GeneID" id="92084233"/>
<keyword evidence="2" id="KW-0539">Nucleus</keyword>
<evidence type="ECO:0000256" key="3">
    <source>
        <dbReference type="SAM" id="MobiDB-lite"/>
    </source>
</evidence>
<gene>
    <name evidence="5" type="ORF">PG986_014949</name>
</gene>